<name>A0ABX6EQ25_KLUMA</name>
<organism evidence="12 13">
    <name type="scientific">Kluyveromyces marxianus</name>
    <name type="common">Yeast</name>
    <name type="synonym">Candida kefyr</name>
    <dbReference type="NCBI Taxonomy" id="4911"/>
    <lineage>
        <taxon>Eukaryota</taxon>
        <taxon>Fungi</taxon>
        <taxon>Dikarya</taxon>
        <taxon>Ascomycota</taxon>
        <taxon>Saccharomycotina</taxon>
        <taxon>Saccharomycetes</taxon>
        <taxon>Saccharomycetales</taxon>
        <taxon>Saccharomycetaceae</taxon>
        <taxon>Kluyveromyces</taxon>
    </lineage>
</organism>
<comment type="subcellular location">
    <subcellularLocation>
        <location evidence="1">Mitochondrion inner membrane</location>
        <topology evidence="1">Multi-pass membrane protein</topology>
    </subcellularLocation>
</comment>
<evidence type="ECO:0000256" key="7">
    <source>
        <dbReference type="ARBA" id="ARBA00022989"/>
    </source>
</evidence>
<evidence type="ECO:0000313" key="13">
    <source>
        <dbReference type="Proteomes" id="UP000422736"/>
    </source>
</evidence>
<dbReference type="InterPro" id="IPR045315">
    <property type="entry name" value="Mtm1-like"/>
</dbReference>
<keyword evidence="13" id="KW-1185">Reference proteome</keyword>
<feature type="repeat" description="Solcar" evidence="10">
    <location>
        <begin position="154"/>
        <end position="247"/>
    </location>
</feature>
<evidence type="ECO:0000256" key="4">
    <source>
        <dbReference type="ARBA" id="ARBA00022692"/>
    </source>
</evidence>
<keyword evidence="3 11" id="KW-0813">Transport</keyword>
<gene>
    <name evidence="12" type="primary">MTM1</name>
    <name evidence="12" type="ORF">FIM1_370</name>
</gene>
<evidence type="ECO:0000256" key="3">
    <source>
        <dbReference type="ARBA" id="ARBA00022448"/>
    </source>
</evidence>
<keyword evidence="5" id="KW-0677">Repeat</keyword>
<evidence type="ECO:0000256" key="10">
    <source>
        <dbReference type="PROSITE-ProRule" id="PRU00282"/>
    </source>
</evidence>
<proteinExistence type="inferred from homology"/>
<dbReference type="EMBL" id="CP015054">
    <property type="protein sequence ID" value="QGN13726.1"/>
    <property type="molecule type" value="Genomic_DNA"/>
</dbReference>
<keyword evidence="9 10" id="KW-0472">Membrane</keyword>
<evidence type="ECO:0000256" key="8">
    <source>
        <dbReference type="ARBA" id="ARBA00023128"/>
    </source>
</evidence>
<dbReference type="PANTHER" id="PTHR45760">
    <property type="entry name" value="FI19922P1-RELATED"/>
    <property type="match status" value="1"/>
</dbReference>
<dbReference type="Gene3D" id="1.50.40.10">
    <property type="entry name" value="Mitochondrial carrier domain"/>
    <property type="match status" value="1"/>
</dbReference>
<comment type="similarity">
    <text evidence="2 11">Belongs to the mitochondrial carrier (TC 2.A.29) family.</text>
</comment>
<evidence type="ECO:0000256" key="1">
    <source>
        <dbReference type="ARBA" id="ARBA00004448"/>
    </source>
</evidence>
<feature type="repeat" description="Solcar" evidence="10">
    <location>
        <begin position="8"/>
        <end position="147"/>
    </location>
</feature>
<evidence type="ECO:0000313" key="12">
    <source>
        <dbReference type="EMBL" id="QGN13726.1"/>
    </source>
</evidence>
<keyword evidence="8" id="KW-0496">Mitochondrion</keyword>
<protein>
    <submittedName>
        <fullName evidence="12">Mitochondrial carrier protein MTM1</fullName>
    </submittedName>
</protein>
<evidence type="ECO:0000256" key="5">
    <source>
        <dbReference type="ARBA" id="ARBA00022737"/>
    </source>
</evidence>
<evidence type="ECO:0000256" key="9">
    <source>
        <dbReference type="ARBA" id="ARBA00023136"/>
    </source>
</evidence>
<dbReference type="Pfam" id="PF00153">
    <property type="entry name" value="Mito_carr"/>
    <property type="match status" value="3"/>
</dbReference>
<dbReference type="PANTHER" id="PTHR45760:SF2">
    <property type="entry name" value="FI19922P1-RELATED"/>
    <property type="match status" value="1"/>
</dbReference>
<dbReference type="InterPro" id="IPR023395">
    <property type="entry name" value="MCP_dom_sf"/>
</dbReference>
<feature type="repeat" description="Solcar" evidence="10">
    <location>
        <begin position="266"/>
        <end position="367"/>
    </location>
</feature>
<evidence type="ECO:0000256" key="2">
    <source>
        <dbReference type="ARBA" id="ARBA00006375"/>
    </source>
</evidence>
<dbReference type="InterPro" id="IPR018108">
    <property type="entry name" value="MCP_transmembrane"/>
</dbReference>
<dbReference type="PROSITE" id="PS50920">
    <property type="entry name" value="SOLCAR"/>
    <property type="match status" value="3"/>
</dbReference>
<evidence type="ECO:0000256" key="6">
    <source>
        <dbReference type="ARBA" id="ARBA00022792"/>
    </source>
</evidence>
<keyword evidence="4 10" id="KW-0812">Transmembrane</keyword>
<accession>A0ABX6EQ25</accession>
<sequence length="370" mass="41316">MSGDRSSTEIMKERMLSACAGSFLTSFILTPMDVVRIRLQQQEMIPDCSCGATGGAGSGIGGSEKVLVGQEGVAGRNAPKIFWQDVCFQDIQCKNSALRFNNTWDAFAKISEIEGLSTLWRGLSITLLMAIPANVVYFSGYEMFRDHSPLRNTYPTVNPLICGATARILAATTIAPLELLKTRLQSIPRSMNGANTQQMFKDLLKETKNEIAAGGYKVLFKGLEITLWRDVPFSAIYWWSYELYKKNCWVDFSQQYLSLNLSSNWDYFINSFLGGSISGTNAALLTHPFDVGKTRMQITMDIENRKRNTLVAHKGEKVSARGMFKFLYNIKQTEGYGALYTGLLPRVMKIAPSCAIMISTYELSKKFFAV</sequence>
<evidence type="ECO:0000256" key="11">
    <source>
        <dbReference type="RuleBase" id="RU000488"/>
    </source>
</evidence>
<dbReference type="SUPFAM" id="SSF103506">
    <property type="entry name" value="Mitochondrial carrier"/>
    <property type="match status" value="1"/>
</dbReference>
<keyword evidence="7" id="KW-1133">Transmembrane helix</keyword>
<reference evidence="12 13" key="1">
    <citation type="submission" date="2016-03" db="EMBL/GenBank/DDBJ databases">
        <title>How can Kluyveromyces marxianus grow so fast - potential evolutionary course in Saccharomyces Complex revealed by comparative genomics.</title>
        <authorList>
            <person name="Mo W."/>
            <person name="Lu W."/>
            <person name="Yang X."/>
            <person name="Qi J."/>
            <person name="Lv H."/>
        </authorList>
    </citation>
    <scope>NUCLEOTIDE SEQUENCE [LARGE SCALE GENOMIC DNA]</scope>
    <source>
        <strain evidence="12 13">FIM1</strain>
    </source>
</reference>
<dbReference type="Proteomes" id="UP000422736">
    <property type="component" value="Chromosome 1"/>
</dbReference>
<keyword evidence="6" id="KW-0999">Mitochondrion inner membrane</keyword>